<proteinExistence type="predicted"/>
<feature type="region of interest" description="Disordered" evidence="1">
    <location>
        <begin position="125"/>
        <end position="163"/>
    </location>
</feature>
<dbReference type="SUPFAM" id="SSF54991">
    <property type="entry name" value="Anticodon-binding domain of PheRS"/>
    <property type="match status" value="1"/>
</dbReference>
<protein>
    <submittedName>
        <fullName evidence="2">Phenylalanyl-tRNA synthetase, mitochondrial</fullName>
    </submittedName>
</protein>
<reference evidence="2 3" key="1">
    <citation type="submission" date="2013-11" db="EMBL/GenBank/DDBJ databases">
        <title>The Damaraland mole rat (Fukomys damarensis) genome and evolution of African mole rats.</title>
        <authorList>
            <person name="Gladyshev V.N."/>
            <person name="Fang X."/>
        </authorList>
    </citation>
    <scope>NUCLEOTIDE SEQUENCE [LARGE SCALE GENOMIC DNA]</scope>
    <source>
        <tissue evidence="2">Liver</tissue>
    </source>
</reference>
<organism evidence="2 3">
    <name type="scientific">Fukomys damarensis</name>
    <name type="common">Damaraland mole rat</name>
    <name type="synonym">Cryptomys damarensis</name>
    <dbReference type="NCBI Taxonomy" id="885580"/>
    <lineage>
        <taxon>Eukaryota</taxon>
        <taxon>Metazoa</taxon>
        <taxon>Chordata</taxon>
        <taxon>Craniata</taxon>
        <taxon>Vertebrata</taxon>
        <taxon>Euteleostomi</taxon>
        <taxon>Mammalia</taxon>
        <taxon>Eutheria</taxon>
        <taxon>Euarchontoglires</taxon>
        <taxon>Glires</taxon>
        <taxon>Rodentia</taxon>
        <taxon>Hystricomorpha</taxon>
        <taxon>Bathyergidae</taxon>
        <taxon>Fukomys</taxon>
    </lineage>
</organism>
<name>A0A091EEI8_FUKDA</name>
<sequence>MTNDISFWLPSENYAENDFYDLVRTIGGDLVEKVDLIDKFEHPNGSWHFQPGLHGKSKAVGDGPVSTARAYGGAAGWGTEIMETKDLSMADACVTRRVVFEVEKSARADSKQQVCKQMREVWQTPYPNGPSRCPRDTEGASSWSIQSNSQRNQREKEFNLNLN</sequence>
<feature type="compositionally biased region" description="Basic and acidic residues" evidence="1">
    <location>
        <begin position="152"/>
        <end position="163"/>
    </location>
</feature>
<accession>A0A091EEI8</accession>
<feature type="compositionally biased region" description="Polar residues" evidence="1">
    <location>
        <begin position="139"/>
        <end position="151"/>
    </location>
</feature>
<evidence type="ECO:0000313" key="3">
    <source>
        <dbReference type="Proteomes" id="UP000028990"/>
    </source>
</evidence>
<evidence type="ECO:0000313" key="2">
    <source>
        <dbReference type="EMBL" id="KFO33761.1"/>
    </source>
</evidence>
<keyword evidence="2" id="KW-0030">Aminoacyl-tRNA synthetase</keyword>
<keyword evidence="3" id="KW-1185">Reference proteome</keyword>
<dbReference type="EMBL" id="KN122054">
    <property type="protein sequence ID" value="KFO33761.1"/>
    <property type="molecule type" value="Genomic_DNA"/>
</dbReference>
<dbReference type="Gene3D" id="3.30.70.380">
    <property type="entry name" value="Ferrodoxin-fold anticodon-binding domain"/>
    <property type="match status" value="1"/>
</dbReference>
<dbReference type="eggNOG" id="KOG2783">
    <property type="taxonomic scope" value="Eukaryota"/>
</dbReference>
<dbReference type="GO" id="GO:0004812">
    <property type="term" value="F:aminoacyl-tRNA ligase activity"/>
    <property type="evidence" value="ECO:0007669"/>
    <property type="project" value="UniProtKB-KW"/>
</dbReference>
<dbReference type="AlphaFoldDB" id="A0A091EEI8"/>
<dbReference type="InterPro" id="IPR036690">
    <property type="entry name" value="Fdx_antiC-bd_sf"/>
</dbReference>
<evidence type="ECO:0000256" key="1">
    <source>
        <dbReference type="SAM" id="MobiDB-lite"/>
    </source>
</evidence>
<dbReference type="Proteomes" id="UP000028990">
    <property type="component" value="Unassembled WGS sequence"/>
</dbReference>
<gene>
    <name evidence="2" type="ORF">H920_04755</name>
</gene>
<keyword evidence="2" id="KW-0436">Ligase</keyword>